<dbReference type="VEuPathDB" id="ToxoDB:ETH_00032895"/>
<dbReference type="GO" id="GO:0051539">
    <property type="term" value="F:4 iron, 4 sulfur cluster binding"/>
    <property type="evidence" value="ECO:0007669"/>
    <property type="project" value="UniProtKB-KW"/>
</dbReference>
<dbReference type="EC" id="5.6.2.3" evidence="6"/>
<keyword evidence="2" id="KW-0004">4Fe-4S</keyword>
<keyword evidence="5" id="KW-0234">DNA repair</keyword>
<feature type="domain" description="Helical and beta-bridge" evidence="9">
    <location>
        <begin position="64"/>
        <end position="173"/>
    </location>
</feature>
<dbReference type="FunFam" id="3.40.50.300:FF:000128">
    <property type="entry name" value="Putative DNA repair helicase RAD3"/>
    <property type="match status" value="1"/>
</dbReference>
<evidence type="ECO:0000256" key="1">
    <source>
        <dbReference type="ARBA" id="ARBA00001966"/>
    </source>
</evidence>
<evidence type="ECO:0000259" key="9">
    <source>
        <dbReference type="Pfam" id="PF06777"/>
    </source>
</evidence>
<keyword evidence="2" id="KW-0411">Iron-sulfur</keyword>
<reference evidence="10" key="2">
    <citation type="submission" date="2013-10" db="EMBL/GenBank/DDBJ databases">
        <authorList>
            <person name="Aslett M."/>
        </authorList>
    </citation>
    <scope>NUCLEOTIDE SEQUENCE [LARGE SCALE GENOMIC DNA]</scope>
    <source>
        <strain evidence="10">Houghton</strain>
    </source>
</reference>
<dbReference type="Gene3D" id="3.40.50.300">
    <property type="entry name" value="P-loop containing nucleotide triphosphate hydrolases"/>
    <property type="match status" value="1"/>
</dbReference>
<feature type="non-terminal residue" evidence="10">
    <location>
        <position position="1"/>
    </location>
</feature>
<dbReference type="GO" id="GO:0043139">
    <property type="term" value="F:5'-3' DNA helicase activity"/>
    <property type="evidence" value="ECO:0007669"/>
    <property type="project" value="UniProtKB-EC"/>
</dbReference>
<dbReference type="GO" id="GO:0006281">
    <property type="term" value="P:DNA repair"/>
    <property type="evidence" value="ECO:0007669"/>
    <property type="project" value="UniProtKB-KW"/>
</dbReference>
<dbReference type="Pfam" id="PF06777">
    <property type="entry name" value="HBB"/>
    <property type="match status" value="1"/>
</dbReference>
<name>U6L0F2_EIMTE</name>
<evidence type="ECO:0000256" key="5">
    <source>
        <dbReference type="ARBA" id="ARBA00023204"/>
    </source>
</evidence>
<evidence type="ECO:0000256" key="2">
    <source>
        <dbReference type="ARBA" id="ARBA00022485"/>
    </source>
</evidence>
<evidence type="ECO:0000313" key="11">
    <source>
        <dbReference type="Proteomes" id="UP000030747"/>
    </source>
</evidence>
<evidence type="ECO:0000313" key="10">
    <source>
        <dbReference type="EMBL" id="CDJ43676.1"/>
    </source>
</evidence>
<evidence type="ECO:0000256" key="6">
    <source>
        <dbReference type="ARBA" id="ARBA00044969"/>
    </source>
</evidence>
<dbReference type="GO" id="GO:0003684">
    <property type="term" value="F:damaged DNA binding"/>
    <property type="evidence" value="ECO:0007669"/>
    <property type="project" value="TreeGrafter"/>
</dbReference>
<evidence type="ECO:0000256" key="3">
    <source>
        <dbReference type="ARBA" id="ARBA00022763"/>
    </source>
</evidence>
<evidence type="ECO:0000256" key="4">
    <source>
        <dbReference type="ARBA" id="ARBA00023125"/>
    </source>
</evidence>
<dbReference type="InterPro" id="IPR027417">
    <property type="entry name" value="P-loop_NTPase"/>
</dbReference>
<dbReference type="SUPFAM" id="SSF81995">
    <property type="entry name" value="beta-sandwich domain of Sec23/24"/>
    <property type="match status" value="1"/>
</dbReference>
<keyword evidence="4" id="KW-0238">DNA-binding</keyword>
<keyword evidence="2" id="KW-0408">Iron</keyword>
<dbReference type="GO" id="GO:0005634">
    <property type="term" value="C:nucleus"/>
    <property type="evidence" value="ECO:0007669"/>
    <property type="project" value="TreeGrafter"/>
</dbReference>
<dbReference type="Gene3D" id="1.10.275.40">
    <property type="match status" value="1"/>
</dbReference>
<dbReference type="AlphaFoldDB" id="U6L0F2"/>
<evidence type="ECO:0000256" key="8">
    <source>
        <dbReference type="SAM" id="MobiDB-lite"/>
    </source>
</evidence>
<comment type="cofactor">
    <cofactor evidence="1">
        <name>[4Fe-4S] cluster</name>
        <dbReference type="ChEBI" id="CHEBI:49883"/>
    </cofactor>
</comment>
<keyword evidence="3" id="KW-0227">DNA damage</keyword>
<proteinExistence type="predicted"/>
<dbReference type="GeneID" id="25255645"/>
<dbReference type="PANTHER" id="PTHR11472:SF1">
    <property type="entry name" value="GENERAL TRANSCRIPTION AND DNA REPAIR FACTOR IIH HELICASE SUBUNIT XPD"/>
    <property type="match status" value="1"/>
</dbReference>
<dbReference type="EMBL" id="HG676003">
    <property type="protein sequence ID" value="CDJ43676.1"/>
    <property type="molecule type" value="Genomic_DNA"/>
</dbReference>
<comment type="catalytic activity">
    <reaction evidence="7">
        <text>ATP + H2O = ADP + phosphate + H(+)</text>
        <dbReference type="Rhea" id="RHEA:13065"/>
        <dbReference type="ChEBI" id="CHEBI:15377"/>
        <dbReference type="ChEBI" id="CHEBI:15378"/>
        <dbReference type="ChEBI" id="CHEBI:30616"/>
        <dbReference type="ChEBI" id="CHEBI:43474"/>
        <dbReference type="ChEBI" id="CHEBI:456216"/>
        <dbReference type="EC" id="5.6.2.3"/>
    </reaction>
</comment>
<keyword evidence="2" id="KW-0479">Metal-binding</keyword>
<gene>
    <name evidence="10" type="ORF">ETH_00032895</name>
</gene>
<evidence type="ECO:0000256" key="7">
    <source>
        <dbReference type="ARBA" id="ARBA00048954"/>
    </source>
</evidence>
<accession>U6L0F2</accession>
<feature type="region of interest" description="Disordered" evidence="8">
    <location>
        <begin position="24"/>
        <end position="53"/>
    </location>
</feature>
<dbReference type="GO" id="GO:0045951">
    <property type="term" value="P:positive regulation of mitotic recombination"/>
    <property type="evidence" value="ECO:0007669"/>
    <property type="project" value="TreeGrafter"/>
</dbReference>
<dbReference type="InterPro" id="IPR045028">
    <property type="entry name" value="DinG/Rad3-like"/>
</dbReference>
<dbReference type="PANTHER" id="PTHR11472">
    <property type="entry name" value="DNA REPAIR DEAD HELICASE RAD3/XP-D SUBFAMILY MEMBER"/>
    <property type="match status" value="1"/>
</dbReference>
<dbReference type="RefSeq" id="XP_013234425.1">
    <property type="nucleotide sequence ID" value="XM_013378971.1"/>
</dbReference>
<sequence length="265" mass="30132">RKAEDSERLRAEYQQLLQGMQLQQQRRQQQQEQQQQNSQQQGQQQQQRRQQQRQGPVVSVETLQALANPVLPSDIVEEAIPGSIRRAEHFVALMRRVIAYLKIYIKVYDLKSEGPLSFLFNFEKESLVEGSLLKHFHSRLKALLLALQVTDLERLLPLTLVADFCTLVGTYWDGFIVIVDPYPEASGLHDPLLQLCCLDASLAMQQVLSRFKSVILTSGTISPLELYPKILSFVPLIAESFPVSMERACFCPMIVARGADQVLKP</sequence>
<dbReference type="Proteomes" id="UP000030747">
    <property type="component" value="Unassembled WGS sequence"/>
</dbReference>
<dbReference type="InterPro" id="IPR010643">
    <property type="entry name" value="HBB"/>
</dbReference>
<protein>
    <recommendedName>
        <fullName evidence="6">DNA 5'-3' helicase</fullName>
        <ecNumber evidence="6">5.6.2.3</ecNumber>
    </recommendedName>
</protein>
<keyword evidence="11" id="KW-1185">Reference proteome</keyword>
<reference evidence="10" key="1">
    <citation type="submission" date="2013-10" db="EMBL/GenBank/DDBJ databases">
        <title>Genomic analysis of the causative agents of coccidiosis in chickens.</title>
        <authorList>
            <person name="Reid A.J."/>
            <person name="Blake D."/>
            <person name="Billington K."/>
            <person name="Browne H."/>
            <person name="Dunn M."/>
            <person name="Hung S."/>
            <person name="Kawahara F."/>
            <person name="Miranda-Saavedra D."/>
            <person name="Mourier T."/>
            <person name="Nagra H."/>
            <person name="Otto T.D."/>
            <person name="Rawlings N."/>
            <person name="Sanchez A."/>
            <person name="Sanders M."/>
            <person name="Subramaniam C."/>
            <person name="Tay Y."/>
            <person name="Dear P."/>
            <person name="Doerig C."/>
            <person name="Gruber A."/>
            <person name="Parkinson J."/>
            <person name="Shirley M."/>
            <person name="Wan K.L."/>
            <person name="Berriman M."/>
            <person name="Tomley F."/>
            <person name="Pain A."/>
        </authorList>
    </citation>
    <scope>NUCLEOTIDE SEQUENCE [LARGE SCALE GENOMIC DNA]</scope>
    <source>
        <strain evidence="10">Houghton</strain>
    </source>
</reference>
<dbReference type="GO" id="GO:0006366">
    <property type="term" value="P:transcription by RNA polymerase II"/>
    <property type="evidence" value="ECO:0007669"/>
    <property type="project" value="TreeGrafter"/>
</dbReference>
<dbReference type="OrthoDB" id="272481at2759"/>
<organism evidence="10 11">
    <name type="scientific">Eimeria tenella</name>
    <name type="common">Coccidian parasite</name>
    <dbReference type="NCBI Taxonomy" id="5802"/>
    <lineage>
        <taxon>Eukaryota</taxon>
        <taxon>Sar</taxon>
        <taxon>Alveolata</taxon>
        <taxon>Apicomplexa</taxon>
        <taxon>Conoidasida</taxon>
        <taxon>Coccidia</taxon>
        <taxon>Eucoccidiorida</taxon>
        <taxon>Eimeriorina</taxon>
        <taxon>Eimeriidae</taxon>
        <taxon>Eimeria</taxon>
    </lineage>
</organism>
<dbReference type="VEuPathDB" id="ToxoDB:ETH2_1589500"/>